<gene>
    <name evidence="1" type="ORF">TPAB3V08_LOCUS8167</name>
</gene>
<accession>A0ABN7P5L3</accession>
<proteinExistence type="predicted"/>
<protein>
    <submittedName>
        <fullName evidence="1">Uncharacterized protein</fullName>
    </submittedName>
</protein>
<comment type="caution">
    <text evidence="1">The sequence shown here is derived from an EMBL/GenBank/DDBJ whole genome shotgun (WGS) entry which is preliminary data.</text>
</comment>
<evidence type="ECO:0000313" key="1">
    <source>
        <dbReference type="EMBL" id="CAG2061212.1"/>
    </source>
</evidence>
<dbReference type="Proteomes" id="UP001153148">
    <property type="component" value="Unassembled WGS sequence"/>
</dbReference>
<evidence type="ECO:0000313" key="2">
    <source>
        <dbReference type="Proteomes" id="UP001153148"/>
    </source>
</evidence>
<organism evidence="1 2">
    <name type="scientific">Timema podura</name>
    <name type="common">Walking stick</name>
    <dbReference type="NCBI Taxonomy" id="61482"/>
    <lineage>
        <taxon>Eukaryota</taxon>
        <taxon>Metazoa</taxon>
        <taxon>Ecdysozoa</taxon>
        <taxon>Arthropoda</taxon>
        <taxon>Hexapoda</taxon>
        <taxon>Insecta</taxon>
        <taxon>Pterygota</taxon>
        <taxon>Neoptera</taxon>
        <taxon>Polyneoptera</taxon>
        <taxon>Phasmatodea</taxon>
        <taxon>Timematodea</taxon>
        <taxon>Timematoidea</taxon>
        <taxon>Timematidae</taxon>
        <taxon>Timema</taxon>
    </lineage>
</organism>
<sequence>MGSFKSCRDVLETKLQSEEWELEKIVANKEYTRRHETTLNRHSNANLPIISSSIHCKNDALRPSVTCLVAGAIYCFRDPYVLVGAKGYFGRLWSHATPFTLPPTTPQNRCLAEAYWDVKDGLITFCGTL</sequence>
<reference evidence="1" key="1">
    <citation type="submission" date="2021-03" db="EMBL/GenBank/DDBJ databases">
        <authorList>
            <person name="Tran Van P."/>
        </authorList>
    </citation>
    <scope>NUCLEOTIDE SEQUENCE</scope>
</reference>
<dbReference type="EMBL" id="CAJPIN010014994">
    <property type="protein sequence ID" value="CAG2061212.1"/>
    <property type="molecule type" value="Genomic_DNA"/>
</dbReference>
<keyword evidence="2" id="KW-1185">Reference proteome</keyword>
<name>A0ABN7P5L3_TIMPD</name>